<evidence type="ECO:0000313" key="2">
    <source>
        <dbReference type="Proteomes" id="UP001312908"/>
    </source>
</evidence>
<gene>
    <name evidence="1" type="ORF">DOFOFD_01475</name>
</gene>
<dbReference type="EMBL" id="JAWJZY010000001">
    <property type="protein sequence ID" value="MEE8657684.1"/>
    <property type="molecule type" value="Genomic_DNA"/>
</dbReference>
<name>A0ABU7TYU5_9PROT</name>
<accession>A0ABU7TYU5</accession>
<sequence>MALIDPVTGKPFPPSMLTRPVAEATLTGARPAVSTMDMSWVDPDYVGEMLRAASNGDSLAWQTFAELIEQKDLHYLGVISTRKRTVSQLPVTVEAAGNEAAQEKQAAFIRDWLAKGILQRAMFDMLDAVAKGWSVQAIKWHAEAGNYWPERLIYRPQRWFDISWQDGETVKMRSGADARYTPKIDLATPEIGFEELEPRSIVVHRHPSWSGLTITQGLTRAIAFNALFKMFSSRDWGVFVQAYGMPIRIGKYGRDSTAEDRSTLWRALIDIAGSLACMVPESMQLEFVEPKNGAGSNDVYERRAKWLDEQTSKAVLGQVGTTDARQGTHAAAVIHRQVQDDIERADAMLLSQTINEQIVRPMIDLSFGVPRNGLYPTIRVGRPDEAPMSDVISALQYLGPQGLRVKAEDILSRLNLSPPEDGDGVVGAPLPAPNNKVEPTPQHFLQRPTQRVSRHSLAPAQSVNDGVMPIEIMTNKLHRAAQPSFDAMIDQVRDVMNQASSLEEFRDRLDDLDLDDDAFATVLAQFACMAELAGEAAIQQDMDDERGA</sequence>
<dbReference type="Proteomes" id="UP001312908">
    <property type="component" value="Unassembled WGS sequence"/>
</dbReference>
<organism evidence="1 2">
    <name type="scientific">Sorlinia euscelidii</name>
    <dbReference type="NCBI Taxonomy" id="3081148"/>
    <lineage>
        <taxon>Bacteria</taxon>
        <taxon>Pseudomonadati</taxon>
        <taxon>Pseudomonadota</taxon>
        <taxon>Alphaproteobacteria</taxon>
        <taxon>Acetobacterales</taxon>
        <taxon>Acetobacteraceae</taxon>
        <taxon>Sorlinia</taxon>
    </lineage>
</organism>
<dbReference type="Pfam" id="PF06074">
    <property type="entry name" value="Portal_Mu"/>
    <property type="match status" value="1"/>
</dbReference>
<proteinExistence type="predicted"/>
<comment type="caution">
    <text evidence="1">The sequence shown here is derived from an EMBL/GenBank/DDBJ whole genome shotgun (WGS) entry which is preliminary data.</text>
</comment>
<reference evidence="1 2" key="1">
    <citation type="submission" date="2023-10" db="EMBL/GenBank/DDBJ databases">
        <title>Sorlinia euscelidii gen. nov., sp. nov., an acetic acid bacteria isolated from the gut of Euscelidius variegatus emitter.</title>
        <authorList>
            <person name="Michoud G."/>
            <person name="Marasco R."/>
            <person name="Seferji K."/>
            <person name="Gonella E."/>
            <person name="Garuglieri E."/>
            <person name="Alma A."/>
            <person name="Mapelli F."/>
            <person name="Borin S."/>
            <person name="Daffonchio D."/>
            <person name="Crotti E."/>
        </authorList>
    </citation>
    <scope>NUCLEOTIDE SEQUENCE [LARGE SCALE GENOMIC DNA]</scope>
    <source>
        <strain evidence="1 2">EV16P</strain>
    </source>
</reference>
<dbReference type="RefSeq" id="WP_394818695.1">
    <property type="nucleotide sequence ID" value="NZ_JAWJZY010000001.1"/>
</dbReference>
<protein>
    <submittedName>
        <fullName evidence="1">DUF935 domain-containing protein</fullName>
    </submittedName>
</protein>
<keyword evidence="2" id="KW-1185">Reference proteome</keyword>
<dbReference type="InterPro" id="IPR009279">
    <property type="entry name" value="Portal_Mu"/>
</dbReference>
<evidence type="ECO:0000313" key="1">
    <source>
        <dbReference type="EMBL" id="MEE8657684.1"/>
    </source>
</evidence>